<evidence type="ECO:0000313" key="2">
    <source>
        <dbReference type="EMBL" id="KJV08293.1"/>
    </source>
</evidence>
<evidence type="ECO:0000313" key="3">
    <source>
        <dbReference type="Proteomes" id="UP000033774"/>
    </source>
</evidence>
<dbReference type="Proteomes" id="UP000033774">
    <property type="component" value="Unassembled WGS sequence"/>
</dbReference>
<protein>
    <recommendedName>
        <fullName evidence="4">Calcium-binding protein</fullName>
    </recommendedName>
</protein>
<evidence type="ECO:0008006" key="4">
    <source>
        <dbReference type="Google" id="ProtNLM"/>
    </source>
</evidence>
<feature type="compositionally biased region" description="Basic and acidic residues" evidence="1">
    <location>
        <begin position="15"/>
        <end position="24"/>
    </location>
</feature>
<dbReference type="GO" id="GO:0005509">
    <property type="term" value="F:calcium ion binding"/>
    <property type="evidence" value="ECO:0007669"/>
    <property type="project" value="InterPro"/>
</dbReference>
<dbReference type="PRINTS" id="PR00313">
    <property type="entry name" value="CABNDNGRPT"/>
</dbReference>
<reference evidence="2 3" key="1">
    <citation type="submission" date="2015-03" db="EMBL/GenBank/DDBJ databases">
        <title>Draft genome sequence of Elstera litoralis.</title>
        <authorList>
            <person name="Rahalkar M.C."/>
            <person name="Dhakephalkar P.K."/>
            <person name="Pore S.D."/>
            <person name="Arora P."/>
            <person name="Kapse N.G."/>
            <person name="Pandit P.S."/>
        </authorList>
    </citation>
    <scope>NUCLEOTIDE SEQUENCE [LARGE SCALE GENOMIC DNA]</scope>
    <source>
        <strain evidence="2 3">Dia-1</strain>
    </source>
</reference>
<dbReference type="InterPro" id="IPR011049">
    <property type="entry name" value="Serralysin-like_metalloprot_C"/>
</dbReference>
<accession>A0A0F3IP22</accession>
<dbReference type="EMBL" id="LAJY01000657">
    <property type="protein sequence ID" value="KJV08293.1"/>
    <property type="molecule type" value="Genomic_DNA"/>
</dbReference>
<evidence type="ECO:0000256" key="1">
    <source>
        <dbReference type="SAM" id="MobiDB-lite"/>
    </source>
</evidence>
<dbReference type="AlphaFoldDB" id="A0A0F3IP22"/>
<dbReference type="InterPro" id="IPR018511">
    <property type="entry name" value="Hemolysin-typ_Ca-bd_CS"/>
</dbReference>
<dbReference type="Pfam" id="PF00353">
    <property type="entry name" value="HemolysinCabind"/>
    <property type="match status" value="1"/>
</dbReference>
<organism evidence="2 3">
    <name type="scientific">Elstera litoralis</name>
    <dbReference type="NCBI Taxonomy" id="552518"/>
    <lineage>
        <taxon>Bacteria</taxon>
        <taxon>Pseudomonadati</taxon>
        <taxon>Pseudomonadota</taxon>
        <taxon>Alphaproteobacteria</taxon>
        <taxon>Rhodospirillales</taxon>
        <taxon>Rhodospirillaceae</taxon>
        <taxon>Elstera</taxon>
    </lineage>
</organism>
<comment type="caution">
    <text evidence="2">The sequence shown here is derived from an EMBL/GenBank/DDBJ whole genome shotgun (WGS) entry which is preliminary data.</text>
</comment>
<name>A0A0F3IP22_9PROT</name>
<gene>
    <name evidence="2" type="ORF">VZ95_18705</name>
</gene>
<dbReference type="SUPFAM" id="SSF51120">
    <property type="entry name" value="beta-Roll"/>
    <property type="match status" value="1"/>
</dbReference>
<keyword evidence="3" id="KW-1185">Reference proteome</keyword>
<dbReference type="InterPro" id="IPR001343">
    <property type="entry name" value="Hemolysn_Ca-bd"/>
</dbReference>
<dbReference type="Gene3D" id="2.150.10.10">
    <property type="entry name" value="Serralysin-like metalloprotease, C-terminal"/>
    <property type="match status" value="1"/>
</dbReference>
<feature type="region of interest" description="Disordered" evidence="1">
    <location>
        <begin position="1"/>
        <end position="64"/>
    </location>
</feature>
<proteinExistence type="predicted"/>
<feature type="non-terminal residue" evidence="2">
    <location>
        <position position="64"/>
    </location>
</feature>
<sequence length="64" mass="6470">MIMAQVSEGSEGADYIDRRFKDPGEGNDGDNIQGLGGNDTILGGDGRDHISGGTGNDSINGGMG</sequence>
<dbReference type="PROSITE" id="PS00330">
    <property type="entry name" value="HEMOLYSIN_CALCIUM"/>
    <property type="match status" value="2"/>
</dbReference>